<dbReference type="RefSeq" id="WP_052647452.1">
    <property type="nucleotide sequence ID" value="NZ_CP007202.1"/>
</dbReference>
<dbReference type="STRING" id="1454006.AW14_07905"/>
<gene>
    <name evidence="1" type="ORF">AW14_07905</name>
</gene>
<proteinExistence type="predicted"/>
<dbReference type="OrthoDB" id="9798754at2"/>
<name>A0A0C5WB52_9FLAO</name>
<sequence length="172" mass="20253">MAYLTERLLGDVLGIVFPEHEFIHDRIVPNSGTRKRPDYRNDDLMLIVEFDGDKHYREVSKIKSEEEKTICYSNMGYRVVRIPYFVQITPETTRLLFDLEHDYTNDYPHGFIDEGAILPCDFNELGISKFLNDLNRFEIIRHQIIHSIREKIQANNNEIERVLPPSIQSLVD</sequence>
<evidence type="ECO:0000313" key="2">
    <source>
        <dbReference type="Proteomes" id="UP000032229"/>
    </source>
</evidence>
<dbReference type="HOGENOM" id="CLU_1554234_0_0_10"/>
<organism evidence="1 2">
    <name type="scientific">Siansivirga zeaxanthinifaciens CC-SAMT-1</name>
    <dbReference type="NCBI Taxonomy" id="1454006"/>
    <lineage>
        <taxon>Bacteria</taxon>
        <taxon>Pseudomonadati</taxon>
        <taxon>Bacteroidota</taxon>
        <taxon>Flavobacteriia</taxon>
        <taxon>Flavobacteriales</taxon>
        <taxon>Flavobacteriaceae</taxon>
        <taxon>Siansivirga</taxon>
    </lineage>
</organism>
<evidence type="ECO:0008006" key="3">
    <source>
        <dbReference type="Google" id="ProtNLM"/>
    </source>
</evidence>
<dbReference type="AlphaFoldDB" id="A0A0C5WB52"/>
<protein>
    <recommendedName>
        <fullName evidence="3">DUF559 domain-containing protein</fullName>
    </recommendedName>
</protein>
<dbReference type="KEGG" id="sze:AW14_07905"/>
<accession>A0A0C5WB52</accession>
<evidence type="ECO:0000313" key="1">
    <source>
        <dbReference type="EMBL" id="AJR03562.1"/>
    </source>
</evidence>
<keyword evidence="2" id="KW-1185">Reference proteome</keyword>
<dbReference type="EMBL" id="CP007202">
    <property type="protein sequence ID" value="AJR03562.1"/>
    <property type="molecule type" value="Genomic_DNA"/>
</dbReference>
<reference evidence="1 2" key="1">
    <citation type="submission" date="2014-02" db="EMBL/GenBank/DDBJ databases">
        <authorList>
            <person name="Young C.-C."/>
            <person name="Hameed A."/>
            <person name="Huang H.-C."/>
            <person name="Shahina M."/>
        </authorList>
    </citation>
    <scope>NUCLEOTIDE SEQUENCE [LARGE SCALE GENOMIC DNA]</scope>
    <source>
        <strain evidence="1 2">CC-SAMT-1</strain>
    </source>
</reference>
<dbReference type="Proteomes" id="UP000032229">
    <property type="component" value="Chromosome"/>
</dbReference>